<name>A0A2K1QP42_9PEZI</name>
<organism evidence="3 4">
    <name type="scientific">Sphaceloma murrayae</name>
    <dbReference type="NCBI Taxonomy" id="2082308"/>
    <lineage>
        <taxon>Eukaryota</taxon>
        <taxon>Fungi</taxon>
        <taxon>Dikarya</taxon>
        <taxon>Ascomycota</taxon>
        <taxon>Pezizomycotina</taxon>
        <taxon>Dothideomycetes</taxon>
        <taxon>Dothideomycetidae</taxon>
        <taxon>Myriangiales</taxon>
        <taxon>Elsinoaceae</taxon>
        <taxon>Sphaceloma</taxon>
    </lineage>
</organism>
<feature type="region of interest" description="Disordered" evidence="1">
    <location>
        <begin position="1"/>
        <end position="39"/>
    </location>
</feature>
<keyword evidence="2" id="KW-0812">Transmembrane</keyword>
<proteinExistence type="predicted"/>
<evidence type="ECO:0000256" key="2">
    <source>
        <dbReference type="SAM" id="Phobius"/>
    </source>
</evidence>
<dbReference type="FunCoup" id="A0A2K1QP42">
    <property type="interactions" value="26"/>
</dbReference>
<feature type="compositionally biased region" description="Low complexity" evidence="1">
    <location>
        <begin position="386"/>
        <end position="412"/>
    </location>
</feature>
<keyword evidence="2" id="KW-1133">Transmembrane helix</keyword>
<dbReference type="InParanoid" id="A0A2K1QP42"/>
<protein>
    <submittedName>
        <fullName evidence="3">Uncharacterized protein</fullName>
    </submittedName>
</protein>
<dbReference type="GO" id="GO:0019888">
    <property type="term" value="F:protein phosphatase regulator activity"/>
    <property type="evidence" value="ECO:0007669"/>
    <property type="project" value="InterPro"/>
</dbReference>
<feature type="region of interest" description="Disordered" evidence="1">
    <location>
        <begin position="309"/>
        <end position="461"/>
    </location>
</feature>
<dbReference type="PANTHER" id="PTHR28249">
    <property type="entry name" value="SPORULATION-SPECIFIC PROTEIN SPO7"/>
    <property type="match status" value="1"/>
</dbReference>
<dbReference type="GO" id="GO:0004721">
    <property type="term" value="F:phosphoprotein phosphatase activity"/>
    <property type="evidence" value="ECO:0007669"/>
    <property type="project" value="TreeGrafter"/>
</dbReference>
<dbReference type="GO" id="GO:0071595">
    <property type="term" value="C:Nem1-Spo7 phosphatase complex"/>
    <property type="evidence" value="ECO:0007669"/>
    <property type="project" value="TreeGrafter"/>
</dbReference>
<comment type="caution">
    <text evidence="3">The sequence shown here is derived from an EMBL/GenBank/DDBJ whole genome shotgun (WGS) entry which is preliminary data.</text>
</comment>
<keyword evidence="4" id="KW-1185">Reference proteome</keyword>
<evidence type="ECO:0000256" key="1">
    <source>
        <dbReference type="SAM" id="MobiDB-lite"/>
    </source>
</evidence>
<dbReference type="Proteomes" id="UP000243797">
    <property type="component" value="Unassembled WGS sequence"/>
</dbReference>
<feature type="compositionally biased region" description="Low complexity" evidence="1">
    <location>
        <begin position="429"/>
        <end position="441"/>
    </location>
</feature>
<feature type="compositionally biased region" description="Basic and acidic residues" evidence="1">
    <location>
        <begin position="442"/>
        <end position="461"/>
    </location>
</feature>
<dbReference type="PANTHER" id="PTHR28249:SF1">
    <property type="entry name" value="SPORULATION-SPECIFIC PROTEIN SPO7"/>
    <property type="match status" value="1"/>
</dbReference>
<feature type="compositionally biased region" description="Low complexity" evidence="1">
    <location>
        <begin position="345"/>
        <end position="354"/>
    </location>
</feature>
<dbReference type="EMBL" id="NKHZ01000055">
    <property type="protein sequence ID" value="PNS16874.1"/>
    <property type="molecule type" value="Genomic_DNA"/>
</dbReference>
<gene>
    <name evidence="3" type="ORF">CAC42_4838</name>
</gene>
<keyword evidence="2" id="KW-0472">Membrane</keyword>
<dbReference type="AlphaFoldDB" id="A0A2K1QP42"/>
<evidence type="ECO:0000313" key="4">
    <source>
        <dbReference type="Proteomes" id="UP000243797"/>
    </source>
</evidence>
<feature type="transmembrane region" description="Helical" evidence="2">
    <location>
        <begin position="81"/>
        <end position="103"/>
    </location>
</feature>
<feature type="compositionally biased region" description="Basic and acidic residues" evidence="1">
    <location>
        <begin position="314"/>
        <end position="327"/>
    </location>
</feature>
<accession>A0A2K1QP42</accession>
<reference evidence="3 4" key="1">
    <citation type="submission" date="2017-06" db="EMBL/GenBank/DDBJ databases">
        <title>Draft genome sequence of a variant of Elsinoe murrayae.</title>
        <authorList>
            <person name="Cheng Q."/>
        </authorList>
    </citation>
    <scope>NUCLEOTIDE SEQUENCE [LARGE SCALE GENOMIC DNA]</scope>
    <source>
        <strain evidence="3 4">CQ-2017a</strain>
    </source>
</reference>
<dbReference type="InterPro" id="IPR005605">
    <property type="entry name" value="Spo7"/>
</dbReference>
<dbReference type="GO" id="GO:0006998">
    <property type="term" value="P:nuclear envelope organization"/>
    <property type="evidence" value="ECO:0007669"/>
    <property type="project" value="TreeGrafter"/>
</dbReference>
<feature type="compositionally biased region" description="Basic and acidic residues" evidence="1">
    <location>
        <begin position="360"/>
        <end position="372"/>
    </location>
</feature>
<evidence type="ECO:0000313" key="3">
    <source>
        <dbReference type="EMBL" id="PNS16874.1"/>
    </source>
</evidence>
<sequence>MAAALDRIVKGAPPPNVSPEQVASAARKGSASLQSSSVTAPQPLPLDPVSHLPSSPPQIYLNLLILESSLRAQYLSLRARLRLHILLLGALLAWTLTFTYLLFLRPREDGQGTGGSVYWVVDVMEKMGFVGGMVTWGLVWGTGLWDRGVRWPRRWVSITNRGLRGFNLKVVVIRGSLWKEVVGYLGLLDPFGYWAGTKGMRYETLPKDIERTPGGEKEKLQRLEGGRKDHWIEEDVAPGGDTIKLLLLPKPFSPDFREDWDTYRTSYWEKENERRAGLRKMIKIRDREIARREGGWIWWTGWRGWQNLVGRPRMPHDQKPKVVREKPSLPQIKREKRKDGHLVDSNSRSSSRSSTPTPEPEGRARRTSEVTRRGSSQSTARRKKAPTGGTSSSSTGRPSPRVPSDSSRPSTPEVGLGSQLSGPHRTVSKRSSNLSISSTSDSEVKKEETPPTDIEVKQEKG</sequence>
<dbReference type="OrthoDB" id="5599171at2759"/>
<dbReference type="Pfam" id="PF03907">
    <property type="entry name" value="Spo7"/>
    <property type="match status" value="1"/>
</dbReference>
<dbReference type="STRING" id="2082308.A0A2K1QP42"/>